<name>A0ACC3B8V6_9EURO</name>
<comment type="caution">
    <text evidence="1">The sequence shown here is derived from an EMBL/GenBank/DDBJ whole genome shotgun (WGS) entry which is preliminary data.</text>
</comment>
<gene>
    <name evidence="1" type="ORF">N8T08_002230</name>
</gene>
<evidence type="ECO:0000313" key="1">
    <source>
        <dbReference type="EMBL" id="KAK1146904.1"/>
    </source>
</evidence>
<sequence length="155" mass="18217">MEDDEHGTDQESESEMGDDVEKDKNERKPRPIFSLRILKFYAQLYIFATKYLYEELRECARHYIWEILEEDINHRKNAPDYLDFLSYVFAHTSCTEPGGNSLLRFTVVSFISDYLTYADDEVPFEELFLSGGEITRDVVYSLLETVNDTRKKTGK</sequence>
<dbReference type="EMBL" id="JAOPJF010000014">
    <property type="protein sequence ID" value="KAK1146904.1"/>
    <property type="molecule type" value="Genomic_DNA"/>
</dbReference>
<keyword evidence="2" id="KW-1185">Reference proteome</keyword>
<reference evidence="1 2" key="1">
    <citation type="journal article" date="2023" name="ACS Omega">
        <title>Identification of the Neoaspergillic Acid Biosynthesis Gene Cluster by Establishing an In Vitro CRISPR-Ribonucleoprotein Genetic System in Aspergillus melleus.</title>
        <authorList>
            <person name="Yuan B."/>
            <person name="Grau M.F."/>
            <person name="Murata R.M."/>
            <person name="Torok T."/>
            <person name="Venkateswaran K."/>
            <person name="Stajich J.E."/>
            <person name="Wang C.C.C."/>
        </authorList>
    </citation>
    <scope>NUCLEOTIDE SEQUENCE [LARGE SCALE GENOMIC DNA]</scope>
    <source>
        <strain evidence="1 2">IMV 1140</strain>
    </source>
</reference>
<organism evidence="1 2">
    <name type="scientific">Aspergillus melleus</name>
    <dbReference type="NCBI Taxonomy" id="138277"/>
    <lineage>
        <taxon>Eukaryota</taxon>
        <taxon>Fungi</taxon>
        <taxon>Dikarya</taxon>
        <taxon>Ascomycota</taxon>
        <taxon>Pezizomycotina</taxon>
        <taxon>Eurotiomycetes</taxon>
        <taxon>Eurotiomycetidae</taxon>
        <taxon>Eurotiales</taxon>
        <taxon>Aspergillaceae</taxon>
        <taxon>Aspergillus</taxon>
        <taxon>Aspergillus subgen. Circumdati</taxon>
    </lineage>
</organism>
<proteinExistence type="predicted"/>
<evidence type="ECO:0000313" key="2">
    <source>
        <dbReference type="Proteomes" id="UP001177260"/>
    </source>
</evidence>
<protein>
    <submittedName>
        <fullName evidence="1">Uncharacterized protein</fullName>
    </submittedName>
</protein>
<dbReference type="Proteomes" id="UP001177260">
    <property type="component" value="Unassembled WGS sequence"/>
</dbReference>
<accession>A0ACC3B8V6</accession>